<proteinExistence type="predicted"/>
<dbReference type="InterPro" id="IPR013011">
    <property type="entry name" value="PTS_EIIB_2"/>
</dbReference>
<name>A0A938XRH8_9FIRM</name>
<accession>A0A938XRH8</accession>
<dbReference type="Proteomes" id="UP000774000">
    <property type="component" value="Unassembled WGS sequence"/>
</dbReference>
<dbReference type="SUPFAM" id="SSF52794">
    <property type="entry name" value="PTS system IIB component-like"/>
    <property type="match status" value="1"/>
</dbReference>
<feature type="domain" description="PTS EIIB type-2" evidence="2">
    <location>
        <begin position="2"/>
        <end position="94"/>
    </location>
</feature>
<dbReference type="GO" id="GO:0009401">
    <property type="term" value="P:phosphoenolpyruvate-dependent sugar phosphotransferase system"/>
    <property type="evidence" value="ECO:0007669"/>
    <property type="project" value="InterPro"/>
</dbReference>
<dbReference type="EMBL" id="JAFBDQ010000004">
    <property type="protein sequence ID" value="MBM7556105.1"/>
    <property type="molecule type" value="Genomic_DNA"/>
</dbReference>
<evidence type="ECO:0000313" key="4">
    <source>
        <dbReference type="Proteomes" id="UP000774000"/>
    </source>
</evidence>
<evidence type="ECO:0000259" key="2">
    <source>
        <dbReference type="PROSITE" id="PS51099"/>
    </source>
</evidence>
<evidence type="ECO:0000256" key="1">
    <source>
        <dbReference type="ARBA" id="ARBA00022679"/>
    </source>
</evidence>
<dbReference type="CDD" id="cd05563">
    <property type="entry name" value="PTS_IIB_ascorbate"/>
    <property type="match status" value="1"/>
</dbReference>
<dbReference type="PROSITE" id="PS51099">
    <property type="entry name" value="PTS_EIIB_TYPE_2"/>
    <property type="match status" value="1"/>
</dbReference>
<dbReference type="Gene3D" id="3.40.50.2300">
    <property type="match status" value="1"/>
</dbReference>
<dbReference type="GO" id="GO:0008982">
    <property type="term" value="F:protein-N(PI)-phosphohistidine-sugar phosphotransferase activity"/>
    <property type="evidence" value="ECO:0007669"/>
    <property type="project" value="InterPro"/>
</dbReference>
<evidence type="ECO:0000313" key="3">
    <source>
        <dbReference type="EMBL" id="MBM7556105.1"/>
    </source>
</evidence>
<organism evidence="3 4">
    <name type="scientific">Halanaerobacter jeridensis</name>
    <dbReference type="NCBI Taxonomy" id="706427"/>
    <lineage>
        <taxon>Bacteria</taxon>
        <taxon>Bacillati</taxon>
        <taxon>Bacillota</taxon>
        <taxon>Clostridia</taxon>
        <taxon>Halanaerobiales</taxon>
        <taxon>Halobacteroidaceae</taxon>
        <taxon>Halanaerobacter</taxon>
    </lineage>
</organism>
<protein>
    <submittedName>
        <fullName evidence="3">PTS system ascorbate-specific IIB component</fullName>
    </submittedName>
</protein>
<reference evidence="3" key="1">
    <citation type="submission" date="2021-01" db="EMBL/GenBank/DDBJ databases">
        <title>Genomic Encyclopedia of Type Strains, Phase IV (KMG-IV): sequencing the most valuable type-strain genomes for metagenomic binning, comparative biology and taxonomic classification.</title>
        <authorList>
            <person name="Goeker M."/>
        </authorList>
    </citation>
    <scope>NUCLEOTIDE SEQUENCE</scope>
    <source>
        <strain evidence="3">DSM 23230</strain>
    </source>
</reference>
<dbReference type="InterPro" id="IPR036095">
    <property type="entry name" value="PTS_EIIB-like_sf"/>
</dbReference>
<dbReference type="RefSeq" id="WP_204700822.1">
    <property type="nucleotide sequence ID" value="NZ_JAFBDQ010000004.1"/>
</dbReference>
<dbReference type="Pfam" id="PF02302">
    <property type="entry name" value="PTS_IIB"/>
    <property type="match status" value="1"/>
</dbReference>
<keyword evidence="4" id="KW-1185">Reference proteome</keyword>
<dbReference type="InterPro" id="IPR003501">
    <property type="entry name" value="PTS_EIIB_2/3"/>
</dbReference>
<keyword evidence="1" id="KW-0808">Transferase</keyword>
<dbReference type="AlphaFoldDB" id="A0A938XRH8"/>
<comment type="caution">
    <text evidence="3">The sequence shown here is derived from an EMBL/GenBank/DDBJ whole genome shotgun (WGS) entry which is preliminary data.</text>
</comment>
<gene>
    <name evidence="3" type="ORF">JOC47_000941</name>
</gene>
<sequence>MLKIYAVCGHGLGSSMMLKINIRKVLKEKSIEGEVDTVSLGESSGLDADIFVTFPDIVDELANRHDREKIVVIDDFSDLEEVREKILGAVDKLNLN</sequence>